<keyword evidence="2" id="KW-0378">Hydrolase</keyword>
<evidence type="ECO:0000259" key="3">
    <source>
        <dbReference type="Pfam" id="PF04002"/>
    </source>
</evidence>
<dbReference type="RefSeq" id="WP_389360614.1">
    <property type="nucleotide sequence ID" value="NZ_JBIACK010000004.1"/>
</dbReference>
<evidence type="ECO:0000313" key="4">
    <source>
        <dbReference type="EMBL" id="MFE8700937.1"/>
    </source>
</evidence>
<dbReference type="InterPro" id="IPR025657">
    <property type="entry name" value="RadC_JAB"/>
</dbReference>
<keyword evidence="6" id="KW-1185">Reference proteome</keyword>
<dbReference type="PANTHER" id="PTHR30471:SF3">
    <property type="entry name" value="UPF0758 PROTEIN YEES-RELATED"/>
    <property type="match status" value="1"/>
</dbReference>
<dbReference type="Pfam" id="PF04002">
    <property type="entry name" value="RadC"/>
    <property type="match status" value="1"/>
</dbReference>
<name>A0ABW6KAT1_9BACI</name>
<feature type="domain" description="RadC-like JAB" evidence="3">
    <location>
        <begin position="111"/>
        <end position="218"/>
    </location>
</feature>
<dbReference type="Proteomes" id="UP001601059">
    <property type="component" value="Unassembled WGS sequence"/>
</dbReference>
<dbReference type="EMBL" id="JBIACK010000004">
    <property type="protein sequence ID" value="MFE8700937.1"/>
    <property type="molecule type" value="Genomic_DNA"/>
</dbReference>
<accession>A0ABW6KAT1</accession>
<keyword evidence="2" id="KW-0482">Metalloprotease</keyword>
<organism evidence="5 6">
    <name type="scientific">Cytobacillus spartinae</name>
    <dbReference type="NCBI Taxonomy" id="3299023"/>
    <lineage>
        <taxon>Bacteria</taxon>
        <taxon>Bacillati</taxon>
        <taxon>Bacillota</taxon>
        <taxon>Bacilli</taxon>
        <taxon>Bacillales</taxon>
        <taxon>Bacillaceae</taxon>
        <taxon>Cytobacillus</taxon>
    </lineage>
</organism>
<sequence>MLEKIKDFFYTSSPSPSLDAPLPEALTYTDRLRLMVGSPLKGFPTDVTLWADIKNKSIQELARDYEINYEQAIVLSQSLLLLYELSDGAGLHGKKKAPGQAKDWARLPEVEKIVRQKREHLMMFIVDAEGNYTDHLIGIGTRDYCYLPPFPSMKSLYQQMNGKYFLLVHNHPTKNAFPSDSDIEATEAVLEFARANGMWFKNHIIVSRSGYYSMARNGHF</sequence>
<evidence type="ECO:0000313" key="6">
    <source>
        <dbReference type="Proteomes" id="UP001601059"/>
    </source>
</evidence>
<evidence type="ECO:0000256" key="2">
    <source>
        <dbReference type="ARBA" id="ARBA00023049"/>
    </source>
</evidence>
<dbReference type="PANTHER" id="PTHR30471">
    <property type="entry name" value="DNA REPAIR PROTEIN RADC"/>
    <property type="match status" value="1"/>
</dbReference>
<dbReference type="Gene3D" id="3.40.140.10">
    <property type="entry name" value="Cytidine Deaminase, domain 2"/>
    <property type="match status" value="1"/>
</dbReference>
<dbReference type="InterPro" id="IPR001405">
    <property type="entry name" value="UPF0758"/>
</dbReference>
<protein>
    <submittedName>
        <fullName evidence="5">JAB domain-containing protein</fullName>
    </submittedName>
</protein>
<keyword evidence="2" id="KW-0645">Protease</keyword>
<evidence type="ECO:0000313" key="5">
    <source>
        <dbReference type="EMBL" id="MFE8701276.1"/>
    </source>
</evidence>
<comment type="similarity">
    <text evidence="1">Belongs to the UPF0758 family.</text>
</comment>
<evidence type="ECO:0000256" key="1">
    <source>
        <dbReference type="ARBA" id="ARBA00010243"/>
    </source>
</evidence>
<proteinExistence type="inferred from homology"/>
<dbReference type="EMBL" id="JBIACK010000004">
    <property type="protein sequence ID" value="MFE8701276.1"/>
    <property type="molecule type" value="Genomic_DNA"/>
</dbReference>
<gene>
    <name evidence="4" type="ORF">ACFYKX_09945</name>
    <name evidence="5" type="ORF">ACFYKX_11780</name>
</gene>
<reference evidence="5 6" key="1">
    <citation type="submission" date="2024-08" db="EMBL/GenBank/DDBJ databases">
        <title>Two novel Cytobacillus novel species.</title>
        <authorList>
            <person name="Liu G."/>
        </authorList>
    </citation>
    <scope>NUCLEOTIDE SEQUENCE [LARGE SCALE GENOMIC DNA]</scope>
    <source>
        <strain evidence="5 6">FJAT-54145</strain>
    </source>
</reference>
<comment type="caution">
    <text evidence="5">The sequence shown here is derived from an EMBL/GenBank/DDBJ whole genome shotgun (WGS) entry which is preliminary data.</text>
</comment>